<feature type="chain" id="PRO_5045912753" evidence="1">
    <location>
        <begin position="20"/>
        <end position="499"/>
    </location>
</feature>
<dbReference type="PROSITE" id="PS51257">
    <property type="entry name" value="PROKAR_LIPOPROTEIN"/>
    <property type="match status" value="1"/>
</dbReference>
<dbReference type="PANTHER" id="PTHR46106">
    <property type="entry name" value="IA-2 PROTEIN TYROSINE PHOSPHATASE, ISOFORM C"/>
    <property type="match status" value="1"/>
</dbReference>
<evidence type="ECO:0000256" key="1">
    <source>
        <dbReference type="SAM" id="SignalP"/>
    </source>
</evidence>
<organism evidence="2 3">
    <name type="scientific">Tegillarca granosa</name>
    <name type="common">Malaysian cockle</name>
    <name type="synonym">Anadara granosa</name>
    <dbReference type="NCBI Taxonomy" id="220873"/>
    <lineage>
        <taxon>Eukaryota</taxon>
        <taxon>Metazoa</taxon>
        <taxon>Spiralia</taxon>
        <taxon>Lophotrochozoa</taxon>
        <taxon>Mollusca</taxon>
        <taxon>Bivalvia</taxon>
        <taxon>Autobranchia</taxon>
        <taxon>Pteriomorphia</taxon>
        <taxon>Arcoida</taxon>
        <taxon>Arcoidea</taxon>
        <taxon>Arcidae</taxon>
        <taxon>Tegillarca</taxon>
    </lineage>
</organism>
<keyword evidence="1" id="KW-0732">Signal</keyword>
<protein>
    <submittedName>
        <fullName evidence="2">Uncharacterized protein</fullName>
    </submittedName>
</protein>
<proteinExistence type="predicted"/>
<gene>
    <name evidence="2" type="ORF">KUTeg_008702</name>
</gene>
<evidence type="ECO:0000313" key="3">
    <source>
        <dbReference type="Proteomes" id="UP001217089"/>
    </source>
</evidence>
<dbReference type="InterPro" id="IPR033522">
    <property type="entry name" value="IA-2/IA-2_beta"/>
</dbReference>
<dbReference type="Proteomes" id="UP001217089">
    <property type="component" value="Unassembled WGS sequence"/>
</dbReference>
<keyword evidence="3" id="KW-1185">Reference proteome</keyword>
<sequence>MRESLNLMFLFLAVWLACAVEHGFSYGAPLENKYPLGTIGCLFTDNLCQIDEECVDDLLFGNCQQSNTIKDYYQYQLSRKALESLEKLIRHLIKGDYSWRDAYTQCVLQNALLVYHQQKSFDIDICHDLKITDGSWTEGVNKDLSEVLQKVLQGYYTPSEDSSIEENNLGISESNKRDEIIHVHKYFDKSMEPHRKRQYDDAGSSAMLDDQNDLHYLPEYYSPYRKRTKSPEGISLEDIQMLQYYLQNLRNSPDLNEVPDLDLNYNVPYMALSDSEFDRQASENSNYIPVDNNNIWIDLAPSEGKTDDNKLVWSEGEESKDSVDVSDSLTPEYANLLGKLLQGKVKAESLTDEELSFLSKYVNKRLQQLGYTPKEISLIGKETNEDVENLEGPQSEKVDDPLTDLAASLDESLNPSPSYSEGEEKTLVFDESNMGSPMETDKKIIGFPVAGEVFNPDCPSTPSGGSRLTFEVLPESGLNASQVIDVAGIFLSSFIISLY</sequence>
<dbReference type="EMBL" id="JARBDR010000342">
    <property type="protein sequence ID" value="KAJ8314141.1"/>
    <property type="molecule type" value="Genomic_DNA"/>
</dbReference>
<evidence type="ECO:0000313" key="2">
    <source>
        <dbReference type="EMBL" id="KAJ8314141.1"/>
    </source>
</evidence>
<dbReference type="PANTHER" id="PTHR46106:SF4">
    <property type="entry name" value="IA-2 PROTEIN TYROSINE PHOSPHATASE, ISOFORM C"/>
    <property type="match status" value="1"/>
</dbReference>
<reference evidence="2 3" key="1">
    <citation type="submission" date="2022-12" db="EMBL/GenBank/DDBJ databases">
        <title>Chromosome-level genome of Tegillarca granosa.</title>
        <authorList>
            <person name="Kim J."/>
        </authorList>
    </citation>
    <scope>NUCLEOTIDE SEQUENCE [LARGE SCALE GENOMIC DNA]</scope>
    <source>
        <strain evidence="2">Teg-2019</strain>
        <tissue evidence="2">Adductor muscle</tissue>
    </source>
</reference>
<feature type="signal peptide" evidence="1">
    <location>
        <begin position="1"/>
        <end position="19"/>
    </location>
</feature>
<accession>A0ABQ9FD32</accession>
<name>A0ABQ9FD32_TEGGR</name>
<comment type="caution">
    <text evidence="2">The sequence shown here is derived from an EMBL/GenBank/DDBJ whole genome shotgun (WGS) entry which is preliminary data.</text>
</comment>